<protein>
    <submittedName>
        <fullName evidence="2">Uncharacterized protein</fullName>
    </submittedName>
</protein>
<organism evidence="2">
    <name type="scientific">Mycoplasmopsis californica HAZ160_1</name>
    <dbReference type="NCBI Taxonomy" id="1397850"/>
    <lineage>
        <taxon>Bacteria</taxon>
        <taxon>Bacillati</taxon>
        <taxon>Mycoplasmatota</taxon>
        <taxon>Mycoplasmoidales</taxon>
        <taxon>Metamycoplasmataceae</taxon>
        <taxon>Mycoplasmopsis</taxon>
    </lineage>
</organism>
<keyword evidence="1" id="KW-0812">Transmembrane</keyword>
<reference evidence="2" key="2">
    <citation type="journal article" date="2014" name="Genome Announc.">
        <title>Complete Genome Sequence of Mycoplasma californicum Strain HAZ160_1 from Bovine Mastitic Milk in Japan.</title>
        <authorList>
            <person name="Hata E."/>
            <person name="Murakami K."/>
        </authorList>
    </citation>
    <scope>NUCLEOTIDE SEQUENCE</scope>
    <source>
        <strain evidence="2">HAZ160_1</strain>
    </source>
</reference>
<keyword evidence="1" id="KW-1133">Transmembrane helix</keyword>
<dbReference type="KEGG" id="mcm:MCAL160_0375"/>
<keyword evidence="1" id="KW-0472">Membrane</keyword>
<proteinExistence type="predicted"/>
<feature type="transmembrane region" description="Helical" evidence="1">
    <location>
        <begin position="202"/>
        <end position="223"/>
    </location>
</feature>
<dbReference type="AlphaFoldDB" id="A0AAT9F7W1"/>
<evidence type="ECO:0000313" key="2">
    <source>
        <dbReference type="EMBL" id="BAP00982.1"/>
    </source>
</evidence>
<reference evidence="2" key="3">
    <citation type="journal article" date="2019" name="Vet. Microbiol.">
        <title>Mutations associated with change of susceptibility to lincosamides and/or macrolides in field and laboratory-derived Mycoplasma californicum strains in Japan, and development of a rapid detection method for these mutations.</title>
        <authorList>
            <person name="Hata E."/>
            <person name="Nagai K."/>
            <person name="Murakami K."/>
        </authorList>
    </citation>
    <scope>NUCLEOTIDE SEQUENCE</scope>
    <source>
        <strain evidence="2">HAZ160_1</strain>
    </source>
</reference>
<reference evidence="2" key="1">
    <citation type="journal article" date="2014" name="Appl. Environ. Microbiol.">
        <title>Molecular Epidemiology of Cases of Mycoplasma californicum Infection in Japan.</title>
        <authorList>
            <person name="Hata E."/>
            <person name="Suzuki K."/>
            <person name="Hanyu H."/>
            <person name="Itoh M."/>
            <person name="Higuchi H."/>
            <person name="Kobayashi H."/>
        </authorList>
    </citation>
    <scope>NUCLEOTIDE SEQUENCE</scope>
    <source>
        <strain evidence="2">HAZ160_1</strain>
    </source>
</reference>
<reference evidence="2" key="4">
    <citation type="submission" date="2024-06" db="EMBL/GenBank/DDBJ databases">
        <authorList>
            <consortium name="Mycoplasma californicum genome sequencing consortium"/>
            <person name="Hata E."/>
            <person name="Tanaka K."/>
            <person name="Tamamura Y."/>
        </authorList>
    </citation>
    <scope>NUCLEOTIDE SEQUENCE</scope>
    <source>
        <strain evidence="2">HAZ160_1</strain>
    </source>
</reference>
<accession>A0AAT9F7W1</accession>
<feature type="transmembrane region" description="Helical" evidence="1">
    <location>
        <begin position="24"/>
        <end position="47"/>
    </location>
</feature>
<name>A0AAT9F7W1_9BACT</name>
<gene>
    <name evidence="2" type="ORF">MCAL160_0375</name>
</gene>
<dbReference type="EMBL" id="AP013353">
    <property type="protein sequence ID" value="BAP00982.1"/>
    <property type="molecule type" value="Genomic_DNA"/>
</dbReference>
<sequence length="250" mass="29467">MFWHLVSFICIILSIMRNRVIKNILIWLCVIVSLAMLIFGICALVSISRDREKVRLVLNQLVDVKSHDDIETMNVKIKELYNFFNKSYIESNEHDLYGFYSLEKTHSYNELLETAINKLSDKEFIEIFKKGNNRDVQVGRFDQNFDESLIVRYKQIFQKNHWFYTTKNEFIKKTSIYKFAPIGGNINPLYINYKAFKSTKNLWTLLTSFAAFTTVITSILATLNTVQITKWYKRVNGDKWSKHTTLKALN</sequence>
<evidence type="ECO:0000256" key="1">
    <source>
        <dbReference type="SAM" id="Phobius"/>
    </source>
</evidence>